<dbReference type="GO" id="GO:0005886">
    <property type="term" value="C:plasma membrane"/>
    <property type="evidence" value="ECO:0007669"/>
    <property type="project" value="UniProtKB-SubCell"/>
</dbReference>
<evidence type="ECO:0000313" key="7">
    <source>
        <dbReference type="Proteomes" id="UP000193900"/>
    </source>
</evidence>
<dbReference type="Pfam" id="PF01925">
    <property type="entry name" value="TauE"/>
    <property type="match status" value="1"/>
</dbReference>
<accession>A0A1Y5SC02</accession>
<organism evidence="6 7">
    <name type="scientific">Roseisalinus antarcticus</name>
    <dbReference type="NCBI Taxonomy" id="254357"/>
    <lineage>
        <taxon>Bacteria</taxon>
        <taxon>Pseudomonadati</taxon>
        <taxon>Pseudomonadota</taxon>
        <taxon>Alphaproteobacteria</taxon>
        <taxon>Rhodobacterales</taxon>
        <taxon>Roseobacteraceae</taxon>
        <taxon>Roseisalinus</taxon>
    </lineage>
</organism>
<evidence type="ECO:0000256" key="4">
    <source>
        <dbReference type="ARBA" id="ARBA00023136"/>
    </source>
</evidence>
<evidence type="ECO:0000256" key="1">
    <source>
        <dbReference type="ARBA" id="ARBA00004141"/>
    </source>
</evidence>
<dbReference type="EMBL" id="FWFZ01000005">
    <property type="protein sequence ID" value="SLN37340.1"/>
    <property type="molecule type" value="Genomic_DNA"/>
</dbReference>
<dbReference type="AlphaFoldDB" id="A0A1Y5SC02"/>
<keyword evidence="4 5" id="KW-0472">Membrane</keyword>
<protein>
    <recommendedName>
        <fullName evidence="5">Probable membrane transporter protein</fullName>
    </recommendedName>
</protein>
<reference evidence="6 7" key="1">
    <citation type="submission" date="2017-03" db="EMBL/GenBank/DDBJ databases">
        <authorList>
            <person name="Afonso C.L."/>
            <person name="Miller P.J."/>
            <person name="Scott M.A."/>
            <person name="Spackman E."/>
            <person name="Goraichik I."/>
            <person name="Dimitrov K.M."/>
            <person name="Suarez D.L."/>
            <person name="Swayne D.E."/>
        </authorList>
    </citation>
    <scope>NUCLEOTIDE SEQUENCE [LARGE SCALE GENOMIC DNA]</scope>
    <source>
        <strain evidence="6 7">CECT 7023</strain>
    </source>
</reference>
<name>A0A1Y5SC02_9RHOB</name>
<evidence type="ECO:0000313" key="6">
    <source>
        <dbReference type="EMBL" id="SLN37340.1"/>
    </source>
</evidence>
<feature type="transmembrane region" description="Helical" evidence="5">
    <location>
        <begin position="183"/>
        <end position="205"/>
    </location>
</feature>
<proteinExistence type="inferred from homology"/>
<keyword evidence="7" id="KW-1185">Reference proteome</keyword>
<evidence type="ECO:0000256" key="5">
    <source>
        <dbReference type="RuleBase" id="RU363041"/>
    </source>
</evidence>
<dbReference type="OrthoDB" id="8478323at2"/>
<keyword evidence="3 5" id="KW-1133">Transmembrane helix</keyword>
<feature type="transmembrane region" description="Helical" evidence="5">
    <location>
        <begin position="81"/>
        <end position="100"/>
    </location>
</feature>
<comment type="similarity">
    <text evidence="5">Belongs to the 4-toluene sulfonate uptake permease (TSUP) (TC 2.A.102) family.</text>
</comment>
<evidence type="ECO:0000256" key="2">
    <source>
        <dbReference type="ARBA" id="ARBA00022692"/>
    </source>
</evidence>
<dbReference type="InterPro" id="IPR002781">
    <property type="entry name" value="TM_pro_TauE-like"/>
</dbReference>
<comment type="subcellular location">
    <subcellularLocation>
        <location evidence="5">Cell membrane</location>
        <topology evidence="5">Multi-pass membrane protein</topology>
    </subcellularLocation>
    <subcellularLocation>
        <location evidence="1">Membrane</location>
        <topology evidence="1">Multi-pass membrane protein</topology>
    </subcellularLocation>
</comment>
<feature type="transmembrane region" description="Helical" evidence="5">
    <location>
        <begin position="13"/>
        <end position="33"/>
    </location>
</feature>
<dbReference type="RefSeq" id="WP_085878280.1">
    <property type="nucleotide sequence ID" value="NZ_FWFZ01000005.1"/>
</dbReference>
<keyword evidence="2 5" id="KW-0812">Transmembrane</keyword>
<keyword evidence="5" id="KW-1003">Cell membrane</keyword>
<gene>
    <name evidence="6" type="ORF">ROA7023_01396</name>
</gene>
<feature type="transmembrane region" description="Helical" evidence="5">
    <location>
        <begin position="107"/>
        <end position="127"/>
    </location>
</feature>
<dbReference type="Proteomes" id="UP000193900">
    <property type="component" value="Unassembled WGS sequence"/>
</dbReference>
<feature type="transmembrane region" description="Helical" evidence="5">
    <location>
        <begin position="133"/>
        <end position="154"/>
    </location>
</feature>
<evidence type="ECO:0000256" key="3">
    <source>
        <dbReference type="ARBA" id="ARBA00022989"/>
    </source>
</evidence>
<feature type="transmembrane region" description="Helical" evidence="5">
    <location>
        <begin position="225"/>
        <end position="246"/>
    </location>
</feature>
<sequence length="248" mass="25408">MPPWLPLPDGIDGLVLLALAGCSALGSFITAAFGIGGGALLLAVMAIVMPSAALIPVHGAVQLGSNASRVALFWRHIHGAALPGFALGAVVGSVAGGLIAVDLPASVVQAGVGCFVIFSVLARPPAWLRNMPVVAGVVSSFLTMFFGATGLFVASYARARGLDRAGFVGTQAALMTMQHGLKLLVFGLLGFAYADWAGVIALMIAAGGLGTLTGRMVLVRTDEALFARILDILMLLISLRLIWGAFRG</sequence>
<feature type="transmembrane region" description="Helical" evidence="5">
    <location>
        <begin position="40"/>
        <end position="61"/>
    </location>
</feature>